<dbReference type="EMBL" id="LK932413">
    <property type="protein sequence ID" value="CDS89801.1"/>
    <property type="molecule type" value="Genomic_DNA"/>
</dbReference>
<evidence type="ECO:0000313" key="17">
    <source>
        <dbReference type="EMBL" id="CDS89801.1"/>
    </source>
</evidence>
<dbReference type="Pfam" id="PF06415">
    <property type="entry name" value="iPGM_N"/>
    <property type="match status" value="1"/>
</dbReference>
<evidence type="ECO:0000256" key="12">
    <source>
        <dbReference type="PIRSR" id="PIRSR001492-2"/>
    </source>
</evidence>
<feature type="active site" description="Phosphoserine intermediate" evidence="10 11">
    <location>
        <position position="62"/>
    </location>
</feature>
<evidence type="ECO:0000259" key="15">
    <source>
        <dbReference type="Pfam" id="PF06415"/>
    </source>
</evidence>
<proteinExistence type="inferred from homology"/>
<dbReference type="GO" id="GO:0030145">
    <property type="term" value="F:manganese ion binding"/>
    <property type="evidence" value="ECO:0007669"/>
    <property type="project" value="UniProtKB-UniRule"/>
</dbReference>
<dbReference type="PANTHER" id="PTHR31637:SF0">
    <property type="entry name" value="2,3-BISPHOSPHOGLYCERATE-INDEPENDENT PHOSPHOGLYCERATE MUTASE"/>
    <property type="match status" value="1"/>
</dbReference>
<feature type="binding site" evidence="10 13">
    <location>
        <position position="62"/>
    </location>
    <ligand>
        <name>Mn(2+)</name>
        <dbReference type="ChEBI" id="CHEBI:29035"/>
        <label>2</label>
    </ligand>
</feature>
<feature type="binding site" evidence="10 13">
    <location>
        <position position="458"/>
    </location>
    <ligand>
        <name>Mn(2+)</name>
        <dbReference type="ChEBI" id="CHEBI:29035"/>
        <label>1</label>
    </ligand>
</feature>
<sequence length="510" mass="56434">MMKKPVALIIMDGFGYNKDVKGNAIAESKTPNLDRTKKEYPNTLINASGLDVGLPDGQMGNSEVGHTNIGAGRIVYQDLTRITKSIKDGDFFTNKVLCEAMDNAKENSLHVMGLLSDGGVHSHIDHLKAIIKMAKDKGVQKVYVHAFTDGRDTDPQSALEYAKEVQASMDEIGVGEFATVSGRYYAMDRDKRWERVELAYNAMVRGIGEKANSIEEAIQNSYDDGKNDEFIMPTVIMKDDKPVGSIKENDSIIFFNFRPDRARQITRALVCEEFDEFKREDIKNFFVCLTEYDITIENVHIAFGPQSLANTLGEYLAKNGKTQLRAAETEKYAHVTFFFNGGVEEPNKGEERLLIPSPKVATYDLKPEMSAYELTDKALDKLGEDKFDFIVLNFANPDMVGHTGSIEAAIKAVETVDTCVGKLIDKIVELGGSAIITADHGNAEYMLDPETGKTVTAHSINPVPFIVVGQEYESAKLLDGGRLSDIAPTILDMMKLEKPEEMTGHSLISK</sequence>
<feature type="domain" description="BPG-independent PGAM N-terminal" evidence="15">
    <location>
        <begin position="82"/>
        <end position="293"/>
    </location>
</feature>
<feature type="binding site" evidence="10 13">
    <location>
        <position position="440"/>
    </location>
    <ligand>
        <name>Mn(2+)</name>
        <dbReference type="ChEBI" id="CHEBI:29035"/>
        <label>2</label>
    </ligand>
</feature>
<keyword evidence="8 10" id="KW-0413">Isomerase</keyword>
<comment type="pathway">
    <text evidence="2 10">Carbohydrate degradation; glycolysis; pyruvate from D-glyceraldehyde 3-phosphate: step 3/5.</text>
</comment>
<comment type="cofactor">
    <cofactor evidence="10">
        <name>Mn(2+)</name>
        <dbReference type="ChEBI" id="CHEBI:29035"/>
    </cofactor>
    <text evidence="10">Binds 2 manganese ions per subunit.</text>
</comment>
<feature type="binding site" evidence="10 12">
    <location>
        <position position="189"/>
    </location>
    <ligand>
        <name>substrate</name>
    </ligand>
</feature>
<dbReference type="EMBL" id="LK933249">
    <property type="protein sequence ID" value="CDT55083.1"/>
    <property type="molecule type" value="Genomic_DNA"/>
</dbReference>
<dbReference type="InterPro" id="IPR017850">
    <property type="entry name" value="Alkaline_phosphatase_core_sf"/>
</dbReference>
<keyword evidence="6 10" id="KW-0324">Glycolysis</keyword>
<feature type="binding site" evidence="10 12">
    <location>
        <position position="331"/>
    </location>
    <ligand>
        <name>substrate</name>
    </ligand>
</feature>
<evidence type="ECO:0000256" key="11">
    <source>
        <dbReference type="PIRSR" id="PIRSR001492-1"/>
    </source>
</evidence>
<comment type="similarity">
    <text evidence="3 10">Belongs to the BPG-independent phosphoglycerate mutase family.</text>
</comment>
<evidence type="ECO:0000256" key="8">
    <source>
        <dbReference type="ARBA" id="ARBA00023235"/>
    </source>
</evidence>
<feature type="binding site" evidence="10 12">
    <location>
        <position position="121"/>
    </location>
    <ligand>
        <name>substrate</name>
    </ligand>
</feature>
<dbReference type="AlphaFoldDB" id="A0A069AST4"/>
<protein>
    <recommendedName>
        <fullName evidence="9 10">2,3-bisphosphoglycerate-independent phosphoglycerate mutase</fullName>
        <shortName evidence="10">BPG-independent PGAM</shortName>
        <shortName evidence="10">Phosphoglyceromutase</shortName>
        <shortName evidence="10">iPGM</shortName>
        <ecNumber evidence="4 10">5.4.2.12</ecNumber>
    </recommendedName>
</protein>
<accession>A0A069AST4</accession>
<evidence type="ECO:0000256" key="7">
    <source>
        <dbReference type="ARBA" id="ARBA00023211"/>
    </source>
</evidence>
<keyword evidence="7 10" id="KW-0464">Manganese</keyword>
<dbReference type="InterPro" id="IPR011258">
    <property type="entry name" value="BPG-indep_PGM_N"/>
</dbReference>
<feature type="binding site" evidence="10 12">
    <location>
        <begin position="151"/>
        <end position="152"/>
    </location>
    <ligand>
        <name>substrate</name>
    </ligand>
</feature>
<dbReference type="Gene3D" id="3.40.720.10">
    <property type="entry name" value="Alkaline Phosphatase, subunit A"/>
    <property type="match status" value="1"/>
</dbReference>
<dbReference type="GO" id="GO:0005829">
    <property type="term" value="C:cytosol"/>
    <property type="evidence" value="ECO:0007669"/>
    <property type="project" value="TreeGrafter"/>
</dbReference>
<dbReference type="InterPro" id="IPR005995">
    <property type="entry name" value="Pgm_bpd_ind"/>
</dbReference>
<evidence type="ECO:0000256" key="3">
    <source>
        <dbReference type="ARBA" id="ARBA00008819"/>
    </source>
</evidence>
<evidence type="ECO:0000256" key="9">
    <source>
        <dbReference type="ARBA" id="ARBA00071648"/>
    </source>
</evidence>
<comment type="subunit">
    <text evidence="10">Monomer.</text>
</comment>
<evidence type="ECO:0000259" key="14">
    <source>
        <dbReference type="Pfam" id="PF01676"/>
    </source>
</evidence>
<feature type="binding site" evidence="10 13">
    <location>
        <position position="12"/>
    </location>
    <ligand>
        <name>Mn(2+)</name>
        <dbReference type="ChEBI" id="CHEBI:29035"/>
        <label>2</label>
    </ligand>
</feature>
<dbReference type="HAMAP" id="MF_01038">
    <property type="entry name" value="GpmI"/>
    <property type="match status" value="1"/>
</dbReference>
<feature type="binding site" evidence="10 13">
    <location>
        <position position="398"/>
    </location>
    <ligand>
        <name>Mn(2+)</name>
        <dbReference type="ChEBI" id="CHEBI:29035"/>
        <label>1</label>
    </ligand>
</feature>
<evidence type="ECO:0000256" key="2">
    <source>
        <dbReference type="ARBA" id="ARBA00004798"/>
    </source>
</evidence>
<dbReference type="InterPro" id="IPR006124">
    <property type="entry name" value="Metalloenzyme"/>
</dbReference>
<dbReference type="CDD" id="cd16010">
    <property type="entry name" value="iPGM"/>
    <property type="match status" value="1"/>
</dbReference>
<dbReference type="PANTHER" id="PTHR31637">
    <property type="entry name" value="2,3-BISPHOSPHOGLYCERATE-INDEPENDENT PHOSPHOGLYCERATE MUTASE"/>
    <property type="match status" value="1"/>
</dbReference>
<dbReference type="InterPro" id="IPR036646">
    <property type="entry name" value="PGAM_B_sf"/>
</dbReference>
<evidence type="ECO:0000256" key="1">
    <source>
        <dbReference type="ARBA" id="ARBA00000370"/>
    </source>
</evidence>
<feature type="binding site" evidence="10 13">
    <location>
        <position position="439"/>
    </location>
    <ligand>
        <name>Mn(2+)</name>
        <dbReference type="ChEBI" id="CHEBI:29035"/>
        <label>2</label>
    </ligand>
</feature>
<dbReference type="SUPFAM" id="SSF64158">
    <property type="entry name" value="2,3-Bisphosphoglycerate-independent phosphoglycerate mutase, substrate-binding domain"/>
    <property type="match status" value="1"/>
</dbReference>
<dbReference type="SUPFAM" id="SSF53649">
    <property type="entry name" value="Alkaline phosphatase-like"/>
    <property type="match status" value="1"/>
</dbReference>
<feature type="binding site" evidence="10 13">
    <location>
        <position position="402"/>
    </location>
    <ligand>
        <name>Mn(2+)</name>
        <dbReference type="ChEBI" id="CHEBI:29035"/>
        <label>1</label>
    </ligand>
</feature>
<dbReference type="Pfam" id="PF01676">
    <property type="entry name" value="Metalloenzyme"/>
    <property type="match status" value="1"/>
</dbReference>
<gene>
    <name evidence="10 18" type="primary">gpmI</name>
    <name evidence="17" type="synonym">pgm</name>
    <name evidence="18" type="ORF">BN1095_560007</name>
    <name evidence="16" type="ORF">BN1096_720011</name>
    <name evidence="17" type="ORF">BN1097_730011</name>
</gene>
<name>A0A069AST4_CLODI</name>
<evidence type="ECO:0000256" key="13">
    <source>
        <dbReference type="PIRSR" id="PIRSR001492-3"/>
    </source>
</evidence>
<comment type="function">
    <text evidence="10">Catalyzes the interconversion of 2-phosphoglycerate and 3-phosphoglycerate.</text>
</comment>
<dbReference type="UniPathway" id="UPA00109">
    <property type="reaction ID" value="UER00186"/>
</dbReference>
<dbReference type="GO" id="GO:0004619">
    <property type="term" value="F:phosphoglycerate mutase activity"/>
    <property type="evidence" value="ECO:0007669"/>
    <property type="project" value="UniProtKB-UniRule"/>
</dbReference>
<dbReference type="NCBIfam" id="TIGR01307">
    <property type="entry name" value="pgm_bpd_ind"/>
    <property type="match status" value="1"/>
</dbReference>
<dbReference type="GO" id="GO:0006007">
    <property type="term" value="P:glucose catabolic process"/>
    <property type="evidence" value="ECO:0007669"/>
    <property type="project" value="InterPro"/>
</dbReference>
<evidence type="ECO:0000256" key="5">
    <source>
        <dbReference type="ARBA" id="ARBA00022723"/>
    </source>
</evidence>
<evidence type="ECO:0000313" key="18">
    <source>
        <dbReference type="EMBL" id="CDT55083.1"/>
    </source>
</evidence>
<keyword evidence="5 10" id="KW-0479">Metal-binding</keyword>
<dbReference type="FunFam" id="3.40.1450.10:FF:000001">
    <property type="entry name" value="2,3-bisphosphoglycerate-independent phosphoglycerate mutase"/>
    <property type="match status" value="1"/>
</dbReference>
<dbReference type="PIRSF" id="PIRSF001492">
    <property type="entry name" value="IPGAM"/>
    <property type="match status" value="1"/>
</dbReference>
<dbReference type="EMBL" id="LK932527">
    <property type="protein sequence ID" value="CDS89188.1"/>
    <property type="molecule type" value="Genomic_DNA"/>
</dbReference>
<evidence type="ECO:0000313" key="16">
    <source>
        <dbReference type="EMBL" id="CDS89188.1"/>
    </source>
</evidence>
<dbReference type="Gene3D" id="3.40.1450.10">
    <property type="entry name" value="BPG-independent phosphoglycerate mutase, domain B"/>
    <property type="match status" value="1"/>
</dbReference>
<evidence type="ECO:0000256" key="6">
    <source>
        <dbReference type="ARBA" id="ARBA00023152"/>
    </source>
</evidence>
<dbReference type="EC" id="5.4.2.12" evidence="4 10"/>
<comment type="catalytic activity">
    <reaction evidence="1 10">
        <text>(2R)-2-phosphoglycerate = (2R)-3-phosphoglycerate</text>
        <dbReference type="Rhea" id="RHEA:15901"/>
        <dbReference type="ChEBI" id="CHEBI:58272"/>
        <dbReference type="ChEBI" id="CHEBI:58289"/>
        <dbReference type="EC" id="5.4.2.12"/>
    </reaction>
</comment>
<feature type="binding site" evidence="10 12">
    <location>
        <begin position="258"/>
        <end position="261"/>
    </location>
    <ligand>
        <name>substrate</name>
    </ligand>
</feature>
<organism evidence="18">
    <name type="scientific">Clostridioides difficile</name>
    <name type="common">Peptoclostridium difficile</name>
    <dbReference type="NCBI Taxonomy" id="1496"/>
    <lineage>
        <taxon>Bacteria</taxon>
        <taxon>Bacillati</taxon>
        <taxon>Bacillota</taxon>
        <taxon>Clostridia</taxon>
        <taxon>Peptostreptococcales</taxon>
        <taxon>Peptostreptococcaceae</taxon>
        <taxon>Clostridioides</taxon>
    </lineage>
</organism>
<feature type="domain" description="Metalloenzyme" evidence="14">
    <location>
        <begin position="4"/>
        <end position="498"/>
    </location>
</feature>
<reference evidence="18" key="1">
    <citation type="submission" date="2014-07" db="EMBL/GenBank/DDBJ databases">
        <authorList>
            <person name="Monot Marc"/>
        </authorList>
    </citation>
    <scope>NUCLEOTIDE SEQUENCE</scope>
    <source>
        <strain evidence="18">7032989</strain>
        <strain evidence="17">7032994</strain>
    </source>
</reference>
<evidence type="ECO:0000256" key="4">
    <source>
        <dbReference type="ARBA" id="ARBA00012026"/>
    </source>
</evidence>
<dbReference type="GO" id="GO:0006096">
    <property type="term" value="P:glycolytic process"/>
    <property type="evidence" value="ECO:0007669"/>
    <property type="project" value="UniProtKB-UniRule"/>
</dbReference>
<feature type="binding site" evidence="10 12">
    <location>
        <position position="183"/>
    </location>
    <ligand>
        <name>substrate</name>
    </ligand>
</feature>
<evidence type="ECO:0000256" key="10">
    <source>
        <dbReference type="HAMAP-Rule" id="MF_01038"/>
    </source>
</evidence>